<dbReference type="PROSITE" id="PS50231">
    <property type="entry name" value="RICIN_B_LECTIN"/>
    <property type="match status" value="1"/>
</dbReference>
<name>A0A1S1X437_9NEIS</name>
<comment type="caution">
    <text evidence="4">The sequence shown here is derived from an EMBL/GenBank/DDBJ whole genome shotgun (WGS) entry which is preliminary data.</text>
</comment>
<feature type="region of interest" description="Disordered" evidence="1">
    <location>
        <begin position="368"/>
        <end position="387"/>
    </location>
</feature>
<proteinExistence type="predicted"/>
<evidence type="ECO:0000313" key="5">
    <source>
        <dbReference type="Proteomes" id="UP000180088"/>
    </source>
</evidence>
<protein>
    <recommendedName>
        <fullName evidence="3">Ricin B lectin domain-containing protein</fullName>
    </recommendedName>
</protein>
<dbReference type="Pfam" id="PF00652">
    <property type="entry name" value="Ricin_B_lectin"/>
    <property type="match status" value="1"/>
</dbReference>
<organism evidence="4 5">
    <name type="scientific">Chromobacterium sphagni</name>
    <dbReference type="NCBI Taxonomy" id="1903179"/>
    <lineage>
        <taxon>Bacteria</taxon>
        <taxon>Pseudomonadati</taxon>
        <taxon>Pseudomonadota</taxon>
        <taxon>Betaproteobacteria</taxon>
        <taxon>Neisseriales</taxon>
        <taxon>Chromobacteriaceae</taxon>
        <taxon>Chromobacterium</taxon>
    </lineage>
</organism>
<keyword evidence="2" id="KW-0732">Signal</keyword>
<dbReference type="SUPFAM" id="SSF50370">
    <property type="entry name" value="Ricin B-like lectins"/>
    <property type="match status" value="1"/>
</dbReference>
<evidence type="ECO:0000256" key="1">
    <source>
        <dbReference type="SAM" id="MobiDB-lite"/>
    </source>
</evidence>
<dbReference type="InterPro" id="IPR021862">
    <property type="entry name" value="DUF3472"/>
</dbReference>
<dbReference type="Proteomes" id="UP000180088">
    <property type="component" value="Unassembled WGS sequence"/>
</dbReference>
<dbReference type="AlphaFoldDB" id="A0A1S1X437"/>
<evidence type="ECO:0000313" key="4">
    <source>
        <dbReference type="EMBL" id="OHX14252.1"/>
    </source>
</evidence>
<feature type="domain" description="Ricin B lectin" evidence="3">
    <location>
        <begin position="257"/>
        <end position="374"/>
    </location>
</feature>
<dbReference type="SMART" id="SM00458">
    <property type="entry name" value="RICIN"/>
    <property type="match status" value="1"/>
</dbReference>
<dbReference type="Pfam" id="PF11958">
    <property type="entry name" value="DUF3472"/>
    <property type="match status" value="1"/>
</dbReference>
<dbReference type="Gene3D" id="2.80.10.50">
    <property type="match status" value="1"/>
</dbReference>
<dbReference type="STRING" id="1903179.BI347_12630"/>
<dbReference type="InterPro" id="IPR035992">
    <property type="entry name" value="Ricin_B-like_lectins"/>
</dbReference>
<evidence type="ECO:0000259" key="3">
    <source>
        <dbReference type="SMART" id="SM00458"/>
    </source>
</evidence>
<accession>A0A1S1X437</accession>
<gene>
    <name evidence="4" type="ORF">BI347_12630</name>
</gene>
<feature type="chain" id="PRO_5010167634" description="Ricin B lectin domain-containing protein" evidence="2">
    <location>
        <begin position="38"/>
        <end position="387"/>
    </location>
</feature>
<evidence type="ECO:0000256" key="2">
    <source>
        <dbReference type="SAM" id="SignalP"/>
    </source>
</evidence>
<dbReference type="InterPro" id="IPR000772">
    <property type="entry name" value="Ricin_B_lectin"/>
</dbReference>
<dbReference type="EMBL" id="MKCS01000001">
    <property type="protein sequence ID" value="OHX14252.1"/>
    <property type="molecule type" value="Genomic_DNA"/>
</dbReference>
<sequence length="387" mass="40746">MISLIRSPCAMVQGGPAVKLKTVIPVLLLSLAPLAQAAGKTPGSYTHYRFPAGVKALDAVDFTTTVNHDPGDSANVYWANQFDLVGTSGAYAGMQSNGGRQRTFLFSAWDTTDARPGSPGSYCTSFSGEGEGRSCRIHVDWTHGHAYQFHVAYEGGGWLGVTVNDLTSKTSFKLGSIKTASKRISPNNMVNWTEYFEWNNSRSTCLGQPYSQATFAAPAGMVGGKPQQAVINGSETSKACLGFSNVTVSARASVQENGIGNSARGALANRGLCLEASNGLQDGSTPLTSVCNGSAFQSWVWARDQSLQLQNNYCLEENGSGVEVRTCSGASGWNLGGGQIRSQQSGLCLSANRPGQRPSLLQCSDAASQAWSQPPLGPVSPLAGGKR</sequence>
<reference evidence="4 5" key="1">
    <citation type="submission" date="2016-09" db="EMBL/GenBank/DDBJ databases">
        <title>Chromobacterium muskegensis sp. nov., an insecticidal bacterium isolated from Sphagnum bogs.</title>
        <authorList>
            <person name="Sparks M.E."/>
            <person name="Blackburn M.B."/>
            <person name="Gundersen-Rindal D.E."/>
            <person name="Mitchell A."/>
            <person name="Farrar R."/>
            <person name="Kuhar D."/>
        </authorList>
    </citation>
    <scope>NUCLEOTIDE SEQUENCE [LARGE SCALE GENOMIC DNA]</scope>
    <source>
        <strain evidence="4 5">37-2</strain>
    </source>
</reference>
<feature type="signal peptide" evidence="2">
    <location>
        <begin position="1"/>
        <end position="37"/>
    </location>
</feature>